<dbReference type="GO" id="GO:0016705">
    <property type="term" value="F:oxidoreductase activity, acting on paired donors, with incorporation or reduction of molecular oxygen"/>
    <property type="evidence" value="ECO:0007669"/>
    <property type="project" value="InterPro"/>
</dbReference>
<evidence type="ECO:0000256" key="3">
    <source>
        <dbReference type="ARBA" id="ARBA00022964"/>
    </source>
</evidence>
<dbReference type="AlphaFoldDB" id="A0A835TNX4"/>
<feature type="region of interest" description="Disordered" evidence="6">
    <location>
        <begin position="347"/>
        <end position="378"/>
    </location>
</feature>
<organism evidence="8 9">
    <name type="scientific">Chlamydomonas incerta</name>
    <dbReference type="NCBI Taxonomy" id="51695"/>
    <lineage>
        <taxon>Eukaryota</taxon>
        <taxon>Viridiplantae</taxon>
        <taxon>Chlorophyta</taxon>
        <taxon>core chlorophytes</taxon>
        <taxon>Chlorophyceae</taxon>
        <taxon>CS clade</taxon>
        <taxon>Chlamydomonadales</taxon>
        <taxon>Chlamydomonadaceae</taxon>
        <taxon>Chlamydomonas</taxon>
    </lineage>
</organism>
<protein>
    <recommendedName>
        <fullName evidence="7">Fe2OG dioxygenase domain-containing protein</fullName>
    </recommendedName>
</protein>
<keyword evidence="9" id="KW-1185">Reference proteome</keyword>
<feature type="compositionally biased region" description="Low complexity" evidence="6">
    <location>
        <begin position="282"/>
        <end position="303"/>
    </location>
</feature>
<dbReference type="InterPro" id="IPR006620">
    <property type="entry name" value="Pro_4_hyd_alph"/>
</dbReference>
<dbReference type="GO" id="GO:0051213">
    <property type="term" value="F:dioxygenase activity"/>
    <property type="evidence" value="ECO:0007669"/>
    <property type="project" value="UniProtKB-KW"/>
</dbReference>
<comment type="cofactor">
    <cofactor evidence="1">
        <name>L-ascorbate</name>
        <dbReference type="ChEBI" id="CHEBI:38290"/>
    </cofactor>
</comment>
<dbReference type="Pfam" id="PF13661">
    <property type="entry name" value="2OG-FeII_Oxy_4"/>
    <property type="match status" value="1"/>
</dbReference>
<dbReference type="GO" id="GO:0005506">
    <property type="term" value="F:iron ion binding"/>
    <property type="evidence" value="ECO:0007669"/>
    <property type="project" value="InterPro"/>
</dbReference>
<dbReference type="InterPro" id="IPR039558">
    <property type="entry name" value="TPA1/OFD1_N"/>
</dbReference>
<evidence type="ECO:0000256" key="5">
    <source>
        <dbReference type="ARBA" id="ARBA00023004"/>
    </source>
</evidence>
<proteinExistence type="predicted"/>
<evidence type="ECO:0000259" key="7">
    <source>
        <dbReference type="PROSITE" id="PS51471"/>
    </source>
</evidence>
<dbReference type="Proteomes" id="UP000650467">
    <property type="component" value="Unassembled WGS sequence"/>
</dbReference>
<dbReference type="PROSITE" id="PS51471">
    <property type="entry name" value="FE2OG_OXY"/>
    <property type="match status" value="1"/>
</dbReference>
<feature type="domain" description="Fe2OG dioxygenase" evidence="7">
    <location>
        <begin position="114"/>
        <end position="226"/>
    </location>
</feature>
<dbReference type="InterPro" id="IPR005123">
    <property type="entry name" value="Oxoglu/Fe-dep_dioxygenase_dom"/>
</dbReference>
<evidence type="ECO:0000313" key="9">
    <source>
        <dbReference type="Proteomes" id="UP000650467"/>
    </source>
</evidence>
<keyword evidence="4" id="KW-0560">Oxidoreductase</keyword>
<feature type="compositionally biased region" description="Basic and acidic residues" evidence="6">
    <location>
        <begin position="253"/>
        <end position="263"/>
    </location>
</feature>
<gene>
    <name evidence="8" type="ORF">HXX76_002586</name>
</gene>
<dbReference type="Gene3D" id="2.60.120.620">
    <property type="entry name" value="q2cbj1_9rhob like domain"/>
    <property type="match status" value="1"/>
</dbReference>
<reference evidence="8" key="1">
    <citation type="journal article" date="2020" name="bioRxiv">
        <title>Comparative genomics of Chlamydomonas.</title>
        <authorList>
            <person name="Craig R.J."/>
            <person name="Hasan A.R."/>
            <person name="Ness R.W."/>
            <person name="Keightley P.D."/>
        </authorList>
    </citation>
    <scope>NUCLEOTIDE SEQUENCE</scope>
    <source>
        <strain evidence="8">SAG 7.73</strain>
    </source>
</reference>
<sequence length="378" mass="41649">MGRGGGKPGAQSARGRKQTWQEWLDDYEAASECISKHNVEERCTDAGGLTRISNFLPEFVAEGILSVLKSIPDSKWNETSAREDYRQNNISHSFASVKQAKGLDAVIRLFTLVRPEGLHAFSAAKYCKRDHIAPHDDRAYTQVQLDSGRVITTSRDLAIIYYLTKDWKEEYGGVLVDLEDAAAGPSGRRYVPQWNSVVAFKVPRYHAVTPLATDRPRYSIFGWFLLPGKRYPLYTGDDLEEHKQRTLRAKHGQQPERKGKAAEEGEEGVEEEEEDGGDEQEVQAAPRSRAGAAGSSGRAGQPASKRHHGAEPEVVNSSNERHINRHAAAADAAAGDAAMVVTSVQAGSRGRSMHPEPSGGSVVRLPGRWQGRRKHMCI</sequence>
<feature type="region of interest" description="Disordered" evidence="6">
    <location>
        <begin position="245"/>
        <end position="319"/>
    </location>
</feature>
<dbReference type="EMBL" id="JAEHOC010000004">
    <property type="protein sequence ID" value="KAG2442500.1"/>
    <property type="molecule type" value="Genomic_DNA"/>
</dbReference>
<evidence type="ECO:0000256" key="1">
    <source>
        <dbReference type="ARBA" id="ARBA00001961"/>
    </source>
</evidence>
<dbReference type="InterPro" id="IPR051842">
    <property type="entry name" value="uS12_prolyl_hydroxylase"/>
</dbReference>
<keyword evidence="3" id="KW-0223">Dioxygenase</keyword>
<evidence type="ECO:0000256" key="6">
    <source>
        <dbReference type="SAM" id="MobiDB-lite"/>
    </source>
</evidence>
<keyword evidence="2" id="KW-0479">Metal-binding</keyword>
<dbReference type="PANTHER" id="PTHR12117">
    <property type="entry name" value="HISTONE ACETYLTRANSFERASE COMPLEX"/>
    <property type="match status" value="1"/>
</dbReference>
<dbReference type="PANTHER" id="PTHR12117:SF0">
    <property type="entry name" value="PROLYL 3-HYDROXYLASE OGFOD1"/>
    <property type="match status" value="1"/>
</dbReference>
<keyword evidence="5" id="KW-0408">Iron</keyword>
<comment type="caution">
    <text evidence="8">The sequence shown here is derived from an EMBL/GenBank/DDBJ whole genome shotgun (WGS) entry which is preliminary data.</text>
</comment>
<evidence type="ECO:0000313" key="8">
    <source>
        <dbReference type="EMBL" id="KAG2442500.1"/>
    </source>
</evidence>
<accession>A0A835TNX4</accession>
<dbReference type="GO" id="GO:0031418">
    <property type="term" value="F:L-ascorbic acid binding"/>
    <property type="evidence" value="ECO:0007669"/>
    <property type="project" value="InterPro"/>
</dbReference>
<evidence type="ECO:0000256" key="2">
    <source>
        <dbReference type="ARBA" id="ARBA00022723"/>
    </source>
</evidence>
<evidence type="ECO:0000256" key="4">
    <source>
        <dbReference type="ARBA" id="ARBA00023002"/>
    </source>
</evidence>
<dbReference type="OrthoDB" id="430522at2759"/>
<feature type="compositionally biased region" description="Acidic residues" evidence="6">
    <location>
        <begin position="264"/>
        <end position="281"/>
    </location>
</feature>
<dbReference type="SMART" id="SM00702">
    <property type="entry name" value="P4Hc"/>
    <property type="match status" value="1"/>
</dbReference>
<name>A0A835TNX4_CHLIN</name>